<dbReference type="PANTHER" id="PTHR12673">
    <property type="entry name" value="FACIOGENITAL DYSPLASIA PROTEIN"/>
    <property type="match status" value="1"/>
</dbReference>
<dbReference type="AlphaFoldDB" id="A0A4P9WCA3"/>
<feature type="domain" description="DH" evidence="3">
    <location>
        <begin position="782"/>
        <end position="999"/>
    </location>
</feature>
<feature type="coiled-coil region" evidence="1">
    <location>
        <begin position="561"/>
        <end position="598"/>
    </location>
</feature>
<feature type="region of interest" description="Disordered" evidence="2">
    <location>
        <begin position="165"/>
        <end position="186"/>
    </location>
</feature>
<evidence type="ECO:0000256" key="2">
    <source>
        <dbReference type="SAM" id="MobiDB-lite"/>
    </source>
</evidence>
<gene>
    <name evidence="4" type="ORF">BDK51DRAFT_50346</name>
</gene>
<dbReference type="InterPro" id="IPR035899">
    <property type="entry name" value="DBL_dom_sf"/>
</dbReference>
<feature type="region of interest" description="Disordered" evidence="2">
    <location>
        <begin position="206"/>
        <end position="248"/>
    </location>
</feature>
<feature type="compositionally biased region" description="Low complexity" evidence="2">
    <location>
        <begin position="466"/>
        <end position="477"/>
    </location>
</feature>
<keyword evidence="5" id="KW-1185">Reference proteome</keyword>
<organism evidence="4 5">
    <name type="scientific">Blyttiomyces helicus</name>
    <dbReference type="NCBI Taxonomy" id="388810"/>
    <lineage>
        <taxon>Eukaryota</taxon>
        <taxon>Fungi</taxon>
        <taxon>Fungi incertae sedis</taxon>
        <taxon>Chytridiomycota</taxon>
        <taxon>Chytridiomycota incertae sedis</taxon>
        <taxon>Chytridiomycetes</taxon>
        <taxon>Chytridiomycetes incertae sedis</taxon>
        <taxon>Blyttiomyces</taxon>
    </lineage>
</organism>
<dbReference type="PROSITE" id="PS50010">
    <property type="entry name" value="DH_2"/>
    <property type="match status" value="1"/>
</dbReference>
<dbReference type="PANTHER" id="PTHR12673:SF159">
    <property type="entry name" value="LD03170P"/>
    <property type="match status" value="1"/>
</dbReference>
<dbReference type="InterPro" id="IPR051092">
    <property type="entry name" value="FYVE_RhoGEF_PH"/>
</dbReference>
<name>A0A4P9WCA3_9FUNG</name>
<evidence type="ECO:0000259" key="3">
    <source>
        <dbReference type="PROSITE" id="PS50010"/>
    </source>
</evidence>
<evidence type="ECO:0000313" key="4">
    <source>
        <dbReference type="EMBL" id="RKO90279.1"/>
    </source>
</evidence>
<dbReference type="CDD" id="cd23767">
    <property type="entry name" value="IQCD"/>
    <property type="match status" value="1"/>
</dbReference>
<dbReference type="SMART" id="SM00325">
    <property type="entry name" value="RhoGEF"/>
    <property type="match status" value="1"/>
</dbReference>
<dbReference type="EMBL" id="KZ995631">
    <property type="protein sequence ID" value="RKO90279.1"/>
    <property type="molecule type" value="Genomic_DNA"/>
</dbReference>
<dbReference type="SUPFAM" id="SSF50729">
    <property type="entry name" value="PH domain-like"/>
    <property type="match status" value="1"/>
</dbReference>
<evidence type="ECO:0000256" key="1">
    <source>
        <dbReference type="SAM" id="Coils"/>
    </source>
</evidence>
<dbReference type="InterPro" id="IPR000219">
    <property type="entry name" value="DH_dom"/>
</dbReference>
<dbReference type="OrthoDB" id="2109879at2759"/>
<dbReference type="Proteomes" id="UP000269721">
    <property type="component" value="Unassembled WGS sequence"/>
</dbReference>
<dbReference type="SUPFAM" id="SSF48065">
    <property type="entry name" value="DBL homology domain (DH-domain)"/>
    <property type="match status" value="1"/>
</dbReference>
<feature type="region of interest" description="Disordered" evidence="2">
    <location>
        <begin position="605"/>
        <end position="665"/>
    </location>
</feature>
<dbReference type="Gene3D" id="1.20.900.10">
    <property type="entry name" value="Dbl homology (DH) domain"/>
    <property type="match status" value="1"/>
</dbReference>
<accession>A0A4P9WCA3</accession>
<reference evidence="5" key="1">
    <citation type="journal article" date="2018" name="Nat. Microbiol.">
        <title>Leveraging single-cell genomics to expand the fungal tree of life.</title>
        <authorList>
            <person name="Ahrendt S.R."/>
            <person name="Quandt C.A."/>
            <person name="Ciobanu D."/>
            <person name="Clum A."/>
            <person name="Salamov A."/>
            <person name="Andreopoulos B."/>
            <person name="Cheng J.F."/>
            <person name="Woyke T."/>
            <person name="Pelin A."/>
            <person name="Henrissat B."/>
            <person name="Reynolds N.K."/>
            <person name="Benny G.L."/>
            <person name="Smith M.E."/>
            <person name="James T.Y."/>
            <person name="Grigoriev I.V."/>
        </authorList>
    </citation>
    <scope>NUCLEOTIDE SEQUENCE [LARGE SCALE GENOMIC DNA]</scope>
</reference>
<dbReference type="GO" id="GO:0005737">
    <property type="term" value="C:cytoplasm"/>
    <property type="evidence" value="ECO:0007669"/>
    <property type="project" value="TreeGrafter"/>
</dbReference>
<dbReference type="GO" id="GO:0005085">
    <property type="term" value="F:guanyl-nucleotide exchange factor activity"/>
    <property type="evidence" value="ECO:0007669"/>
    <property type="project" value="InterPro"/>
</dbReference>
<proteinExistence type="predicted"/>
<dbReference type="PROSITE" id="PS50096">
    <property type="entry name" value="IQ"/>
    <property type="match status" value="1"/>
</dbReference>
<feature type="region of interest" description="Disordered" evidence="2">
    <location>
        <begin position="439"/>
        <end position="488"/>
    </location>
</feature>
<protein>
    <recommendedName>
        <fullName evidence="3">DH domain-containing protein</fullName>
    </recommendedName>
</protein>
<evidence type="ECO:0000313" key="5">
    <source>
        <dbReference type="Proteomes" id="UP000269721"/>
    </source>
</evidence>
<keyword evidence="1" id="KW-0175">Coiled coil</keyword>
<sequence>MQYDVRELGAVDGGARCRRAERVTRRDRRKKQDLFSSKPRLTRLLVGEAELPTFSTSTGSWHQRQLKTPPRTAVNAHPAPSDFAFLRVSLLFTRPFAPQNPQSVVVVVAAVALAHTPYLVPPPHPSFSFFPPALPSLTLLRSPHDRKLIRTMSLKSKFKDRWSPLTASSVSSSSDGDPKPTVSHSRTVNPTFDPFLPFEPPPLSFPPAADCAQSSPPPMRPRGPSKSLLSSASRTNPAPSDPAPPQPIQTLITSAHALLLHRARRLAIVQLHGTPEAVVFAYQELVMDTHSFVAVVESVVEVDTDDASRSVSRPRSAIDLSASGTRLVRSDSVRSLGRGARRASVRQLALVQALDALRERLTALAPVVRRLSAGETQREGVDPEMQTLLEAFVETAASCLEISLKHVAPAEPGEEDAPRAAARQTSVIDLRRRAAAQRSFSDLVTEKEKARATARLSDPVLPTPTPTSKRTASSASPKSPPPTPDTTVFPTLLKTLITAITINQNELDLLERSLPPSSPTTPKLSADLALLNRCYSDATSKIVPAARTLANLWSSAFVGSVETIRELRAEAERHVAEVEELRRRCADLEALNGVLLEENMRLGGRGGADADADALPARPPPRPPRSLPTPPAAAQPPQPDTPPRPPTSYRDIVDDGPSSRSDSVAVSRMQTEISSVEALLDMVEKKRGARTAKVVPVTATPTVTITAKATTTTVGGIIARGGIDLARNAGVPMTSLTLPGIRGCPPLWASFLSPTPEHLAAIKIQAQYRAYAARKSFRTIQHRYHIAQEMLATEASYLRGLLTIHKEFMIPLKRDPDVLPRKDFATLFRYVEDVMALGERVLAALAGVVCAWHVEAKVGECTSITLGSEFASFSAGDGLLGSVGLTRYVHVYVCLLALSDMTVPPLLLLETSYSIAMETLTRASQLPAFKPALAMITKTLGRGAPELTDLLITPVQRPPRYLLLLKELLKRTPPSHPDHADLRLAISKMERAVTRINELERGVDGLRKIEDVLVGCPVLTSPLQPLTTPHTRKLQTRGPLHELTSAGPVDALKRPIHVFLFSDILVAADPRRDGSFGFRWAVAVADWVAIAPGGDDLTDIDAWRSGASDLSLRVSWKAAGGVDMKIVYAPTSQEHQKWLQVPT</sequence>
<dbReference type="Pfam" id="PF00621">
    <property type="entry name" value="RhoGEF"/>
    <property type="match status" value="1"/>
</dbReference>
<feature type="compositionally biased region" description="Pro residues" evidence="2">
    <location>
        <begin position="617"/>
        <end position="646"/>
    </location>
</feature>